<dbReference type="CDD" id="cd09272">
    <property type="entry name" value="RNase_HI_RT_Ty1"/>
    <property type="match status" value="1"/>
</dbReference>
<evidence type="ECO:0000256" key="1">
    <source>
        <dbReference type="SAM" id="MobiDB-lite"/>
    </source>
</evidence>
<keyword evidence="4" id="KW-1185">Reference proteome</keyword>
<protein>
    <recommendedName>
        <fullName evidence="2">Reverse transcriptase Ty1/copia-type domain-containing protein</fullName>
    </recommendedName>
</protein>
<organism evidence="3 4">
    <name type="scientific">Rubroshorea leprosula</name>
    <dbReference type="NCBI Taxonomy" id="152421"/>
    <lineage>
        <taxon>Eukaryota</taxon>
        <taxon>Viridiplantae</taxon>
        <taxon>Streptophyta</taxon>
        <taxon>Embryophyta</taxon>
        <taxon>Tracheophyta</taxon>
        <taxon>Spermatophyta</taxon>
        <taxon>Magnoliopsida</taxon>
        <taxon>eudicotyledons</taxon>
        <taxon>Gunneridae</taxon>
        <taxon>Pentapetalae</taxon>
        <taxon>rosids</taxon>
        <taxon>malvids</taxon>
        <taxon>Malvales</taxon>
        <taxon>Dipterocarpaceae</taxon>
        <taxon>Rubroshorea</taxon>
    </lineage>
</organism>
<evidence type="ECO:0000313" key="4">
    <source>
        <dbReference type="Proteomes" id="UP001054252"/>
    </source>
</evidence>
<proteinExistence type="predicted"/>
<dbReference type="EMBL" id="BPVZ01000257">
    <property type="protein sequence ID" value="GKV48448.1"/>
    <property type="molecule type" value="Genomic_DNA"/>
</dbReference>
<dbReference type="SUPFAM" id="SSF56672">
    <property type="entry name" value="DNA/RNA polymerases"/>
    <property type="match status" value="1"/>
</dbReference>
<evidence type="ECO:0000313" key="3">
    <source>
        <dbReference type="EMBL" id="GKV48448.1"/>
    </source>
</evidence>
<feature type="compositionally biased region" description="Low complexity" evidence="1">
    <location>
        <begin position="70"/>
        <end position="97"/>
    </location>
</feature>
<dbReference type="AlphaFoldDB" id="A0AAV5MFZ7"/>
<sequence length="612" mass="67112">MGLVNVGIATLLKPTPSVATDPSIVVGASPSFEFGPQAAVPSAASTVVNQVSFLNPPSFSTSVPDLVPSPVSPIGDSSPTPLAPLSPSSNSTSSPSLDLEPASTRTLPSSPVTQPPPSHSQASAAMSDEFNALVHQGTWELVPPNACQHVIGCKWVFRVKRNKEGRVERFKARLVAKGFHQRPGFDYFNTFSPVIKPVTIRVVLSLAITQNWSIRQLDVNNAFLHGKLEEDLFMAQPPGFIDASQPLHVCRLRKSIYGLKQAPRTWFQELKSFLLSHGFQNSRSDTSLFIYRNGSDCLYFLVYVDDIIVTGSNPQLIDSLIQLISNTFSIKDLGSLTYFLGVNAIFTPAGLFLSQAQYIRDLLDKFGMAEAKPVSSPMATTPLQLHQGLKLSDPSPYRRLVGSLQYLNLTRPDITFAVNRLSQFLHAPSDVHMQAAKRVLRYLKGSIFHGLLLRRQPLSPLHAFSDSDWAGDKDTLRSTTGYLVFLGRNPISWKACKQKTVARSSTEAEYRALAAVSSEVMWVCHLLRELGHPVSSPPAVYCDNVGATHLSSNPIRRDKQGDLNETTVFHLKEDFSPLPLRTFSSAIPFAKSSSPLPQLELMAAGALCHQRL</sequence>
<dbReference type="PANTHER" id="PTHR11439:SF450">
    <property type="entry name" value="REVERSE TRANSCRIPTASE TY1_COPIA-TYPE DOMAIN-CONTAINING PROTEIN"/>
    <property type="match status" value="1"/>
</dbReference>
<dbReference type="InterPro" id="IPR043502">
    <property type="entry name" value="DNA/RNA_pol_sf"/>
</dbReference>
<feature type="region of interest" description="Disordered" evidence="1">
    <location>
        <begin position="70"/>
        <end position="124"/>
    </location>
</feature>
<feature type="compositionally biased region" description="Polar residues" evidence="1">
    <location>
        <begin position="103"/>
        <end position="112"/>
    </location>
</feature>
<comment type="caution">
    <text evidence="3">The sequence shown here is derived from an EMBL/GenBank/DDBJ whole genome shotgun (WGS) entry which is preliminary data.</text>
</comment>
<feature type="domain" description="Reverse transcriptase Ty1/copia-type" evidence="2">
    <location>
        <begin position="138"/>
        <end position="379"/>
    </location>
</feature>
<evidence type="ECO:0000259" key="2">
    <source>
        <dbReference type="Pfam" id="PF07727"/>
    </source>
</evidence>
<gene>
    <name evidence="3" type="ORF">SLEP1_g55261</name>
</gene>
<dbReference type="Proteomes" id="UP001054252">
    <property type="component" value="Unassembled WGS sequence"/>
</dbReference>
<reference evidence="3 4" key="1">
    <citation type="journal article" date="2021" name="Commun. Biol.">
        <title>The genome of Shorea leprosula (Dipterocarpaceae) highlights the ecological relevance of drought in aseasonal tropical rainforests.</title>
        <authorList>
            <person name="Ng K.K.S."/>
            <person name="Kobayashi M.J."/>
            <person name="Fawcett J.A."/>
            <person name="Hatakeyama M."/>
            <person name="Paape T."/>
            <person name="Ng C.H."/>
            <person name="Ang C.C."/>
            <person name="Tnah L.H."/>
            <person name="Lee C.T."/>
            <person name="Nishiyama T."/>
            <person name="Sese J."/>
            <person name="O'Brien M.J."/>
            <person name="Copetti D."/>
            <person name="Mohd Noor M.I."/>
            <person name="Ong R.C."/>
            <person name="Putra M."/>
            <person name="Sireger I.Z."/>
            <person name="Indrioko S."/>
            <person name="Kosugi Y."/>
            <person name="Izuno A."/>
            <person name="Isagi Y."/>
            <person name="Lee S.L."/>
            <person name="Shimizu K.K."/>
        </authorList>
    </citation>
    <scope>NUCLEOTIDE SEQUENCE [LARGE SCALE GENOMIC DNA]</scope>
    <source>
        <strain evidence="3">214</strain>
    </source>
</reference>
<dbReference type="PANTHER" id="PTHR11439">
    <property type="entry name" value="GAG-POL-RELATED RETROTRANSPOSON"/>
    <property type="match status" value="1"/>
</dbReference>
<dbReference type="InterPro" id="IPR013103">
    <property type="entry name" value="RVT_2"/>
</dbReference>
<accession>A0AAV5MFZ7</accession>
<name>A0AAV5MFZ7_9ROSI</name>
<dbReference type="Pfam" id="PF07727">
    <property type="entry name" value="RVT_2"/>
    <property type="match status" value="1"/>
</dbReference>